<name>A0ABM8CAL1_9BURK</name>
<sequence length="134" mass="15122">MKPAVIRQVKSMAMSCDRVGNLLLVKFACKGAADVQLYVPATIVFWLLKHLPVNRDPNLVPPPPCAPVTQQDWDHPYTPRAEFVQCKELPGALRMNFASNAKEDLTVVLDRSNVELMRQIMLMYSKDLIDLDAQ</sequence>
<gene>
    <name evidence="1" type="ORF">MasN3_38150</name>
</gene>
<reference evidence="1" key="1">
    <citation type="submission" date="2022-11" db="EMBL/GenBank/DDBJ databases">
        <title>Isolation and characterization of PLA-degrading bacterium Massilia sp. from Antarctic soil.</title>
        <authorList>
            <person name="Sato K."/>
            <person name="Gomez-Fuentes C."/>
            <person name="Ahmad S.A."/>
            <person name="Zulkharnain A."/>
        </authorList>
    </citation>
    <scope>NUCLEOTIDE SEQUENCE</scope>
    <source>
        <strain evidence="1">N-3</strain>
    </source>
</reference>
<organism evidence="1 2">
    <name type="scientific">Massilia varians</name>
    <dbReference type="NCBI Taxonomy" id="457921"/>
    <lineage>
        <taxon>Bacteria</taxon>
        <taxon>Pseudomonadati</taxon>
        <taxon>Pseudomonadota</taxon>
        <taxon>Betaproteobacteria</taxon>
        <taxon>Burkholderiales</taxon>
        <taxon>Oxalobacteraceae</taxon>
        <taxon>Telluria group</taxon>
        <taxon>Massilia</taxon>
    </lineage>
</organism>
<evidence type="ECO:0000313" key="1">
    <source>
        <dbReference type="EMBL" id="BDT60321.1"/>
    </source>
</evidence>
<proteinExistence type="predicted"/>
<evidence type="ECO:0000313" key="2">
    <source>
        <dbReference type="Proteomes" id="UP001163336"/>
    </source>
</evidence>
<accession>A0ABM8CAL1</accession>
<protein>
    <submittedName>
        <fullName evidence="1">Uncharacterized protein</fullName>
    </submittedName>
</protein>
<keyword evidence="2" id="KW-1185">Reference proteome</keyword>
<dbReference type="EMBL" id="AP026966">
    <property type="protein sequence ID" value="BDT60321.1"/>
    <property type="molecule type" value="Genomic_DNA"/>
</dbReference>
<dbReference type="Proteomes" id="UP001163336">
    <property type="component" value="Chromosome"/>
</dbReference>